<dbReference type="InterPro" id="IPR006683">
    <property type="entry name" value="Thioestr_dom"/>
</dbReference>
<dbReference type="Proteomes" id="UP000228531">
    <property type="component" value="Unassembled WGS sequence"/>
</dbReference>
<feature type="domain" description="Thioesterase" evidence="2">
    <location>
        <begin position="55"/>
        <end position="129"/>
    </location>
</feature>
<keyword evidence="1" id="KW-0378">Hydrolase</keyword>
<evidence type="ECO:0000313" key="3">
    <source>
        <dbReference type="EMBL" id="PJI84951.1"/>
    </source>
</evidence>
<organism evidence="3 4">
    <name type="scientific">Yoonia maricola</name>
    <dbReference type="NCBI Taxonomy" id="420999"/>
    <lineage>
        <taxon>Bacteria</taxon>
        <taxon>Pseudomonadati</taxon>
        <taxon>Pseudomonadota</taxon>
        <taxon>Alphaproteobacteria</taxon>
        <taxon>Rhodobacterales</taxon>
        <taxon>Paracoccaceae</taxon>
        <taxon>Yoonia</taxon>
    </lineage>
</organism>
<gene>
    <name evidence="3" type="ORF">BC777_2945</name>
</gene>
<dbReference type="Pfam" id="PF03061">
    <property type="entry name" value="4HBT"/>
    <property type="match status" value="1"/>
</dbReference>
<dbReference type="NCBIfam" id="TIGR00369">
    <property type="entry name" value="unchar_dom_1"/>
    <property type="match status" value="1"/>
</dbReference>
<name>A0A2M8W1Z4_9RHOB</name>
<sequence length="146" mass="15439">MSDAQERRRDVLARQFIEAIPYAQELGMQLTEIADGRAVIGMDYDARIIGDPETGVIHGGAVSALMDTCAGAAVMAHPAAAVATATLDLRIDYMRSATPGDRITATAECYHVTRSVAFVRATAVDGDPSRPVATATGAFTIERVKS</sequence>
<protein>
    <submittedName>
        <fullName evidence="3">Uncharacterized protein (TIGR00369 family)</fullName>
    </submittedName>
</protein>
<reference evidence="3 4" key="1">
    <citation type="submission" date="2017-11" db="EMBL/GenBank/DDBJ databases">
        <title>Genomic Encyclopedia of Archaeal and Bacterial Type Strains, Phase II (KMG-II): From Individual Species to Whole Genera.</title>
        <authorList>
            <person name="Goeker M."/>
        </authorList>
    </citation>
    <scope>NUCLEOTIDE SEQUENCE [LARGE SCALE GENOMIC DNA]</scope>
    <source>
        <strain evidence="3 4">DSM 29128</strain>
    </source>
</reference>
<dbReference type="SUPFAM" id="SSF54637">
    <property type="entry name" value="Thioesterase/thiol ester dehydrase-isomerase"/>
    <property type="match status" value="1"/>
</dbReference>
<dbReference type="OrthoDB" id="9813158at2"/>
<dbReference type="PANTHER" id="PTHR43240">
    <property type="entry name" value="1,4-DIHYDROXY-2-NAPHTHOYL-COA THIOESTERASE 1"/>
    <property type="match status" value="1"/>
</dbReference>
<evidence type="ECO:0000256" key="1">
    <source>
        <dbReference type="ARBA" id="ARBA00022801"/>
    </source>
</evidence>
<keyword evidence="4" id="KW-1185">Reference proteome</keyword>
<dbReference type="PANTHER" id="PTHR43240:SF7">
    <property type="entry name" value="BLR7284 PROTEIN"/>
    <property type="match status" value="1"/>
</dbReference>
<dbReference type="GO" id="GO:0061522">
    <property type="term" value="F:1,4-dihydroxy-2-naphthoyl-CoA thioesterase activity"/>
    <property type="evidence" value="ECO:0007669"/>
    <property type="project" value="TreeGrafter"/>
</dbReference>
<dbReference type="InterPro" id="IPR029069">
    <property type="entry name" value="HotDog_dom_sf"/>
</dbReference>
<dbReference type="Gene3D" id="3.10.129.10">
    <property type="entry name" value="Hotdog Thioesterase"/>
    <property type="match status" value="1"/>
</dbReference>
<dbReference type="CDD" id="cd03443">
    <property type="entry name" value="PaaI_thioesterase"/>
    <property type="match status" value="1"/>
</dbReference>
<dbReference type="EMBL" id="PGTY01000003">
    <property type="protein sequence ID" value="PJI84951.1"/>
    <property type="molecule type" value="Genomic_DNA"/>
</dbReference>
<dbReference type="GO" id="GO:0005829">
    <property type="term" value="C:cytosol"/>
    <property type="evidence" value="ECO:0007669"/>
    <property type="project" value="TreeGrafter"/>
</dbReference>
<evidence type="ECO:0000259" key="2">
    <source>
        <dbReference type="Pfam" id="PF03061"/>
    </source>
</evidence>
<dbReference type="AlphaFoldDB" id="A0A2M8W1Z4"/>
<dbReference type="InterPro" id="IPR003736">
    <property type="entry name" value="PAAI_dom"/>
</dbReference>
<proteinExistence type="predicted"/>
<accession>A0A2M8W1Z4</accession>
<comment type="caution">
    <text evidence="3">The sequence shown here is derived from an EMBL/GenBank/DDBJ whole genome shotgun (WGS) entry which is preliminary data.</text>
</comment>
<evidence type="ECO:0000313" key="4">
    <source>
        <dbReference type="Proteomes" id="UP000228531"/>
    </source>
</evidence>
<dbReference type="RefSeq" id="WP_100368910.1">
    <property type="nucleotide sequence ID" value="NZ_PGTY01000003.1"/>
</dbReference>